<dbReference type="EMBL" id="JAASTX010000004">
    <property type="protein sequence ID" value="MBC1491033.1"/>
    <property type="molecule type" value="Genomic_DNA"/>
</dbReference>
<dbReference type="EMBL" id="JAASTX010000004">
    <property type="protein sequence ID" value="MBC1491052.1"/>
    <property type="molecule type" value="Genomic_DNA"/>
</dbReference>
<protein>
    <recommendedName>
        <fullName evidence="4">Lipoprotein</fullName>
    </recommendedName>
</protein>
<sequence length="235" mass="26245">MKKRMMMVGIAGLCFLGACGDTETKSTEDKNPEEQVAKEIKKVPVKEIAQQHTMKAEDITRFQQEIPEKQLLNIMARFIVTTINYDQQLGNTVALVNDTMTQENVDRAKKTLQDQVIPIQKENQETMQNAYYLLSIANFKDVPGVTGLKTANDAYTKVTEQYVAAIQGLTVANAASTYAQLGRLHKTYLEASQAITPQAFEIASQAKMDEPRFQDALATMYQTLLEQAGEISVQK</sequence>
<proteinExistence type="predicted"/>
<name>A0A7X0XBG4_9LIST</name>
<dbReference type="AlphaFoldDB" id="A0A7X0XBG4"/>
<accession>A0A7X0XBG4</accession>
<dbReference type="RefSeq" id="WP_185416981.1">
    <property type="nucleotide sequence ID" value="NZ_JAARQU010000004.1"/>
</dbReference>
<dbReference type="PROSITE" id="PS51257">
    <property type="entry name" value="PROKAR_LIPOPROTEIN"/>
    <property type="match status" value="1"/>
</dbReference>
<evidence type="ECO:0008006" key="4">
    <source>
        <dbReference type="Google" id="ProtNLM"/>
    </source>
</evidence>
<evidence type="ECO:0000313" key="3">
    <source>
        <dbReference type="Proteomes" id="UP000533953"/>
    </source>
</evidence>
<reference evidence="2 3" key="1">
    <citation type="submission" date="2020-03" db="EMBL/GenBank/DDBJ databases">
        <title>Soil Listeria distribution.</title>
        <authorList>
            <person name="Liao J."/>
            <person name="Wiedmann M."/>
        </authorList>
    </citation>
    <scope>NUCLEOTIDE SEQUENCE [LARGE SCALE GENOMIC DNA]</scope>
    <source>
        <strain evidence="2 3">FSL L7-1547</strain>
    </source>
</reference>
<evidence type="ECO:0000313" key="2">
    <source>
        <dbReference type="EMBL" id="MBC1491052.1"/>
    </source>
</evidence>
<organism evidence="2 3">
    <name type="scientific">Listeria booriae</name>
    <dbReference type="NCBI Taxonomy" id="1552123"/>
    <lineage>
        <taxon>Bacteria</taxon>
        <taxon>Bacillati</taxon>
        <taxon>Bacillota</taxon>
        <taxon>Bacilli</taxon>
        <taxon>Bacillales</taxon>
        <taxon>Listeriaceae</taxon>
        <taxon>Listeria</taxon>
    </lineage>
</organism>
<dbReference type="Proteomes" id="UP000533953">
    <property type="component" value="Unassembled WGS sequence"/>
</dbReference>
<comment type="caution">
    <text evidence="2">The sequence shown here is derived from an EMBL/GenBank/DDBJ whole genome shotgun (WGS) entry which is preliminary data.</text>
</comment>
<evidence type="ECO:0000313" key="1">
    <source>
        <dbReference type="EMBL" id="MBC1491033.1"/>
    </source>
</evidence>
<gene>
    <name evidence="1" type="ORF">HCI99_04265</name>
    <name evidence="2" type="ORF">HCI99_04370</name>
</gene>